<name>A0A3M6U3R8_POCDA</name>
<dbReference type="AlphaFoldDB" id="A0A3M6U3R8"/>
<dbReference type="Pfam" id="PF00069">
    <property type="entry name" value="Pkinase"/>
    <property type="match status" value="1"/>
</dbReference>
<dbReference type="InterPro" id="IPR011009">
    <property type="entry name" value="Kinase-like_dom_sf"/>
</dbReference>
<dbReference type="CDD" id="cd14011">
    <property type="entry name" value="PK_SCY1_like"/>
    <property type="match status" value="1"/>
</dbReference>
<dbReference type="OrthoDB" id="79687at2759"/>
<feature type="compositionally biased region" description="Low complexity" evidence="2">
    <location>
        <begin position="678"/>
        <end position="697"/>
    </location>
</feature>
<dbReference type="InterPro" id="IPR011989">
    <property type="entry name" value="ARM-like"/>
</dbReference>
<gene>
    <name evidence="4" type="ORF">pdam_00005460</name>
</gene>
<dbReference type="FunFam" id="3.30.200.20:FF:000179">
    <property type="entry name" value="SCY1 like pseudokinase 2"/>
    <property type="match status" value="1"/>
</dbReference>
<dbReference type="PANTHER" id="PTHR12984:SF6">
    <property type="entry name" value="SCY1-LIKE PROTEIN 2"/>
    <property type="match status" value="1"/>
</dbReference>
<dbReference type="Gene3D" id="3.30.200.20">
    <property type="entry name" value="Phosphorylase Kinase, domain 1"/>
    <property type="match status" value="1"/>
</dbReference>
<dbReference type="InterPro" id="IPR051177">
    <property type="entry name" value="CIK-Related_Protein"/>
</dbReference>
<dbReference type="InterPro" id="IPR000719">
    <property type="entry name" value="Prot_kinase_dom"/>
</dbReference>
<feature type="region of interest" description="Disordered" evidence="2">
    <location>
        <begin position="935"/>
        <end position="968"/>
    </location>
</feature>
<dbReference type="OMA" id="LKTNEWD"/>
<dbReference type="Gene3D" id="1.10.510.10">
    <property type="entry name" value="Transferase(Phosphotransferase) domain 1"/>
    <property type="match status" value="1"/>
</dbReference>
<dbReference type="SMART" id="SM00220">
    <property type="entry name" value="S_TKc"/>
    <property type="match status" value="1"/>
</dbReference>
<feature type="compositionally biased region" description="Polar residues" evidence="2">
    <location>
        <begin position="860"/>
        <end position="870"/>
    </location>
</feature>
<proteinExistence type="inferred from homology"/>
<dbReference type="PANTHER" id="PTHR12984">
    <property type="entry name" value="SCY1-RELATED S/T PROTEIN KINASE-LIKE"/>
    <property type="match status" value="1"/>
</dbReference>
<evidence type="ECO:0000259" key="3">
    <source>
        <dbReference type="PROSITE" id="PS50011"/>
    </source>
</evidence>
<feature type="compositionally biased region" description="Polar residues" evidence="2">
    <location>
        <begin position="708"/>
        <end position="719"/>
    </location>
</feature>
<comment type="similarity">
    <text evidence="1">Belongs to the protein kinase superfamily.</text>
</comment>
<dbReference type="FunFam" id="1.25.10.10:FF:000189">
    <property type="entry name" value="SCY1-like pseudokinase 2"/>
    <property type="match status" value="1"/>
</dbReference>
<organism evidence="4 5">
    <name type="scientific">Pocillopora damicornis</name>
    <name type="common">Cauliflower coral</name>
    <name type="synonym">Millepora damicornis</name>
    <dbReference type="NCBI Taxonomy" id="46731"/>
    <lineage>
        <taxon>Eukaryota</taxon>
        <taxon>Metazoa</taxon>
        <taxon>Cnidaria</taxon>
        <taxon>Anthozoa</taxon>
        <taxon>Hexacorallia</taxon>
        <taxon>Scleractinia</taxon>
        <taxon>Astrocoeniina</taxon>
        <taxon>Pocilloporidae</taxon>
        <taxon>Pocillopora</taxon>
    </lineage>
</organism>
<feature type="region of interest" description="Disordered" evidence="2">
    <location>
        <begin position="838"/>
        <end position="870"/>
    </location>
</feature>
<evidence type="ECO:0000313" key="4">
    <source>
        <dbReference type="EMBL" id="RMX48251.1"/>
    </source>
</evidence>
<feature type="region of interest" description="Disordered" evidence="2">
    <location>
        <begin position="669"/>
        <end position="788"/>
    </location>
</feature>
<accession>A0A3M6U3R8</accession>
<comment type="caution">
    <text evidence="4">The sequence shown here is derived from an EMBL/GenBank/DDBJ whole genome shotgun (WGS) entry which is preliminary data.</text>
</comment>
<evidence type="ECO:0000256" key="2">
    <source>
        <dbReference type="SAM" id="MobiDB-lite"/>
    </source>
</evidence>
<keyword evidence="5" id="KW-1185">Reference proteome</keyword>
<feature type="compositionally biased region" description="Low complexity" evidence="2">
    <location>
        <begin position="744"/>
        <end position="769"/>
    </location>
</feature>
<dbReference type="SUPFAM" id="SSF48371">
    <property type="entry name" value="ARM repeat"/>
    <property type="match status" value="1"/>
</dbReference>
<dbReference type="SUPFAM" id="SSF56112">
    <property type="entry name" value="Protein kinase-like (PK-like)"/>
    <property type="match status" value="1"/>
</dbReference>
<dbReference type="Proteomes" id="UP000275408">
    <property type="component" value="Unassembled WGS sequence"/>
</dbReference>
<evidence type="ECO:0000256" key="1">
    <source>
        <dbReference type="ARBA" id="ARBA00038349"/>
    </source>
</evidence>
<dbReference type="EMBL" id="RCHS01002303">
    <property type="protein sequence ID" value="RMX48251.1"/>
    <property type="molecule type" value="Genomic_DNA"/>
</dbReference>
<dbReference type="PROSITE" id="PS50011">
    <property type="entry name" value="PROTEIN_KINASE_DOM"/>
    <property type="match status" value="1"/>
</dbReference>
<dbReference type="GO" id="GO:0005524">
    <property type="term" value="F:ATP binding"/>
    <property type="evidence" value="ECO:0007669"/>
    <property type="project" value="InterPro"/>
</dbReference>
<protein>
    <recommendedName>
        <fullName evidence="3">Protein kinase domain-containing protein</fullName>
    </recommendedName>
</protein>
<feature type="compositionally biased region" description="Low complexity" evidence="2">
    <location>
        <begin position="842"/>
        <end position="858"/>
    </location>
</feature>
<feature type="compositionally biased region" description="Polar residues" evidence="2">
    <location>
        <begin position="772"/>
        <end position="788"/>
    </location>
</feature>
<dbReference type="Gene3D" id="1.25.10.10">
    <property type="entry name" value="Leucine-rich Repeat Variant"/>
    <property type="match status" value="1"/>
</dbReference>
<dbReference type="GO" id="GO:0004672">
    <property type="term" value="F:protein kinase activity"/>
    <property type="evidence" value="ECO:0007669"/>
    <property type="project" value="InterPro"/>
</dbReference>
<feature type="domain" description="Protein kinase" evidence="3">
    <location>
        <begin position="54"/>
        <end position="343"/>
    </location>
</feature>
<feature type="compositionally biased region" description="Polar residues" evidence="2">
    <location>
        <begin position="950"/>
        <end position="968"/>
    </location>
</feature>
<evidence type="ECO:0000313" key="5">
    <source>
        <dbReference type="Proteomes" id="UP000275408"/>
    </source>
</evidence>
<sequence>MDLNKVSSYSAAVFDRIKTVAKNATVTAVSATVNAVGAVGSLIGNPLTKDFDVGKHVASFGPNLAWKIYEGKKKTTGQEVSLVVFEKRLLDKVDKRDRDFVMETMKKGPVQLTRLRHPRLLVVQHPLEESKDCLAFATEPIFASLANLLGKHDNMPSPLPHDFKMFELYDVERVYGLFQLVEGLTFLHNDAKILQASLAPELICVTKNGQWKIAGLFFSSTPVVIDGQSTYNAGQWEGHLWPWAQPDLNYAAPEYILSRSCDLSSDMFSLGVLIYSIYNKGKPLFDCDNNMAAFKRNVEQMSRNSSAPLGSVPKELQEHVRSLLSITGTVRPDVHMMSKISFFENVAAMTLQYLDSLVQRDDMAKSQFFRGLYKVMSKLPKRVVIQRVLPQLCSEFSNHQMVPFALPNVLLIAEDCTSQEYVDLILPELKPVFKIQEPVQVVIIFLKKMDILLAKTPKDDVRDHVLPMVCKALETPAEQLQEMVLSIIPSFSNMIDYSAMKNSIIPRIKNLILKTSSLSIRVNGLVCLGKMLEHLDKYAVLDDILPLMNQIPSREPPTLMAILGIFKQTMLHKKLGMDKDYLATKAIPFLFPLAVEPGLNLSQFGQYMKLINEMVKRVETEHRTKLEQLNKMQEQTKSSLKFVEEVQEAKQMDDLMGRIDKLMGGNTEAEQAVKELKSSSGDSSASSSTSIGATSSTEFNKMFGLPGNPSSSKGPSLSGNLLGVDEFSMLQPSKKNHDGPTNPTTQQKSTTSKKTLASSSSYPATSRPSQPMAPSSLSQPGISGVNPSMGMSTASYGMSGLHSGNTGMGSGMASYTGMSGMNSGMTGLSSLNTSMTGSFGMSPASSSPRYSSAGSAAGNQGKNTSGSSALDSLFAPELGHLQNKGKPSMNVLQSQQAGMSAAMNPGVRGIRPMTPQQYGGGMLTSSSGMFPMQQQPLMGGMGSQQYQYQAPRNQNSMNNSNDLQDLFG</sequence>
<reference evidence="4 5" key="1">
    <citation type="journal article" date="2018" name="Sci. Rep.">
        <title>Comparative analysis of the Pocillopora damicornis genome highlights role of immune system in coral evolution.</title>
        <authorList>
            <person name="Cunning R."/>
            <person name="Bay R.A."/>
            <person name="Gillette P."/>
            <person name="Baker A.C."/>
            <person name="Traylor-Knowles N."/>
        </authorList>
    </citation>
    <scope>NUCLEOTIDE SEQUENCE [LARGE SCALE GENOMIC DNA]</scope>
    <source>
        <strain evidence="4">RSMAS</strain>
        <tissue evidence="4">Whole animal</tissue>
    </source>
</reference>
<dbReference type="InterPro" id="IPR016024">
    <property type="entry name" value="ARM-type_fold"/>
</dbReference>